<keyword evidence="1" id="KW-0472">Membrane</keyword>
<evidence type="ECO:0000256" key="1">
    <source>
        <dbReference type="SAM" id="Phobius"/>
    </source>
</evidence>
<keyword evidence="1" id="KW-0812">Transmembrane</keyword>
<evidence type="ECO:0000313" key="2">
    <source>
        <dbReference type="EMBL" id="RDH41531.1"/>
    </source>
</evidence>
<gene>
    <name evidence="3" type="ORF">B9G39_27815</name>
    <name evidence="2" type="ORF">B9G39_28355</name>
</gene>
<dbReference type="EMBL" id="NDXW01000007">
    <property type="protein sequence ID" value="RDH41558.1"/>
    <property type="molecule type" value="Genomic_DNA"/>
</dbReference>
<comment type="caution">
    <text evidence="3">The sequence shown here is derived from an EMBL/GenBank/DDBJ whole genome shotgun (WGS) entry which is preliminary data.</text>
</comment>
<dbReference type="AlphaFoldDB" id="A0A4P9VES2"/>
<organism evidence="3 4">
    <name type="scientific">Zooshikella ganghwensis</name>
    <dbReference type="NCBI Taxonomy" id="202772"/>
    <lineage>
        <taxon>Bacteria</taxon>
        <taxon>Pseudomonadati</taxon>
        <taxon>Pseudomonadota</taxon>
        <taxon>Gammaproteobacteria</taxon>
        <taxon>Oceanospirillales</taxon>
        <taxon>Zooshikellaceae</taxon>
        <taxon>Zooshikella</taxon>
    </lineage>
</organism>
<dbReference type="EMBL" id="NDXW01000008">
    <property type="protein sequence ID" value="RDH41531.1"/>
    <property type="molecule type" value="Genomic_DNA"/>
</dbReference>
<reference evidence="3 4" key="1">
    <citation type="submission" date="2017-04" db="EMBL/GenBank/DDBJ databases">
        <title>Draft genome sequence of Zooshikella ganghwensis VG4 isolated from Red Sea sediments.</title>
        <authorList>
            <person name="Rehman Z."/>
            <person name="Alam I."/>
            <person name="Kamau A."/>
            <person name="Bajic V."/>
            <person name="Leiknes T."/>
        </authorList>
    </citation>
    <scope>NUCLEOTIDE SEQUENCE [LARGE SCALE GENOMIC DNA]</scope>
    <source>
        <strain evidence="3 4">VG4</strain>
    </source>
</reference>
<proteinExistence type="predicted"/>
<sequence>MLMYSTIITAITSLFQAYFTNKQHKAELKQAIHNKQLDEIQQGNISASELDSLSIQSRGWKDDFLLIITVTPLVLCFVPEMSDHIKNGFQALNASVPEWYMLALALVYIDTFGFRRILRNVFSNYLNTKIKIGK</sequence>
<dbReference type="Proteomes" id="UP000257039">
    <property type="component" value="Unassembled WGS sequence"/>
</dbReference>
<evidence type="ECO:0000313" key="4">
    <source>
        <dbReference type="Proteomes" id="UP000257039"/>
    </source>
</evidence>
<keyword evidence="4" id="KW-1185">Reference proteome</keyword>
<name>A0A4P9VES2_9GAMM</name>
<feature type="transmembrane region" description="Helical" evidence="1">
    <location>
        <begin position="100"/>
        <end position="118"/>
    </location>
</feature>
<evidence type="ECO:0000313" key="3">
    <source>
        <dbReference type="EMBL" id="RDH41558.1"/>
    </source>
</evidence>
<keyword evidence="1" id="KW-1133">Transmembrane helix</keyword>
<evidence type="ECO:0008006" key="5">
    <source>
        <dbReference type="Google" id="ProtNLM"/>
    </source>
</evidence>
<protein>
    <recommendedName>
        <fullName evidence="5">TMhelix containing protein</fullName>
    </recommendedName>
</protein>
<accession>A0A4P9VES2</accession>
<feature type="transmembrane region" description="Helical" evidence="1">
    <location>
        <begin position="64"/>
        <end position="80"/>
    </location>
</feature>